<evidence type="ECO:0000256" key="8">
    <source>
        <dbReference type="HAMAP-Rule" id="MF_00131"/>
    </source>
</evidence>
<dbReference type="EMBL" id="CP002161">
    <property type="protein sequence ID" value="ADM89706.1"/>
    <property type="molecule type" value="Genomic_DNA"/>
</dbReference>
<dbReference type="InterPro" id="IPR011060">
    <property type="entry name" value="RibuloseP-bd_barrel"/>
</dbReference>
<dbReference type="UniPathway" id="UPA00035">
    <property type="reaction ID" value="UER00044"/>
</dbReference>
<dbReference type="PROSITE" id="PS00167">
    <property type="entry name" value="TRP_SYNTHASE_ALPHA"/>
    <property type="match status" value="1"/>
</dbReference>
<dbReference type="InterPro" id="IPR002028">
    <property type="entry name" value="Trp_synthase_suA"/>
</dbReference>
<dbReference type="EC" id="4.2.1.20" evidence="8"/>
<evidence type="ECO:0000256" key="7">
    <source>
        <dbReference type="ARBA" id="ARBA00049047"/>
    </source>
</evidence>
<dbReference type="Pfam" id="PF00290">
    <property type="entry name" value="Trp_syntA"/>
    <property type="match status" value="1"/>
</dbReference>
<evidence type="ECO:0000313" key="11">
    <source>
        <dbReference type="Proteomes" id="UP000001303"/>
    </source>
</evidence>
<evidence type="ECO:0000256" key="3">
    <source>
        <dbReference type="ARBA" id="ARBA00022605"/>
    </source>
</evidence>
<dbReference type="GO" id="GO:0005829">
    <property type="term" value="C:cytosol"/>
    <property type="evidence" value="ECO:0007669"/>
    <property type="project" value="TreeGrafter"/>
</dbReference>
<keyword evidence="4 8" id="KW-0822">Tryptophan biosynthesis</keyword>
<comment type="function">
    <text evidence="8">The alpha subunit is responsible for the aldol cleavage of indoleglycerol phosphate to indole and glyceraldehyde 3-phosphate.</text>
</comment>
<dbReference type="KEGG" id="zin:ZICARI_087"/>
<comment type="subunit">
    <text evidence="2 8">Tetramer of two alpha and two beta chains.</text>
</comment>
<dbReference type="PANTHER" id="PTHR43406:SF1">
    <property type="entry name" value="TRYPTOPHAN SYNTHASE ALPHA CHAIN, CHLOROPLASTIC"/>
    <property type="match status" value="1"/>
</dbReference>
<evidence type="ECO:0000256" key="4">
    <source>
        <dbReference type="ARBA" id="ARBA00022822"/>
    </source>
</evidence>
<sequence length="262" mass="30722">MLKIKNFFLNIKRKKKIFIIFIIPGDLNINLTIKFMHILIKTGIHVIEIGIPFSDPVAEGIFIQKSSERILKFGISIKNILNFIKKFRKINKFTPLIFMGYMNTYNLLNKKIYIKKINNLLINNFIIVDFPIEEYLILKNIIKKKNINQIFLISSNTFLKRIKRILNLSKCFIYYVSLKGTTGSKNIFFNKIKKKIKIVKNNTNLPLMIGFGINKKNIKNIINFSDGIIIGSNFLKFIQNLKKKNIFINIINYIKNIKLNLL</sequence>
<dbReference type="SUPFAM" id="SSF51366">
    <property type="entry name" value="Ribulose-phoshate binding barrel"/>
    <property type="match status" value="1"/>
</dbReference>
<dbReference type="PANTHER" id="PTHR43406">
    <property type="entry name" value="TRYPTOPHAN SYNTHASE, ALPHA CHAIN"/>
    <property type="match status" value="1"/>
</dbReference>
<organism evidence="10 11">
    <name type="scientific">Zinderia insecticola (strain CARI)</name>
    <dbReference type="NCBI Taxonomy" id="871271"/>
    <lineage>
        <taxon>Bacteria</taxon>
        <taxon>Pseudomonadati</taxon>
        <taxon>Pseudomonadota</taxon>
        <taxon>Betaproteobacteria</taxon>
        <taxon>Burkholderiales</taxon>
        <taxon>Oxalobacteraceae</taxon>
        <taxon>Candidatus Zinderia</taxon>
    </lineage>
</organism>
<evidence type="ECO:0000256" key="6">
    <source>
        <dbReference type="ARBA" id="ARBA00023239"/>
    </source>
</evidence>
<dbReference type="STRING" id="871271.ZICARI_087"/>
<dbReference type="HOGENOM" id="CLU_016734_0_0_4"/>
<comment type="pathway">
    <text evidence="1 8">Amino-acid biosynthesis; L-tryptophan biosynthesis; L-tryptophan from chorismate: step 5/5.</text>
</comment>
<gene>
    <name evidence="8 10" type="primary">trpA</name>
    <name evidence="10" type="ordered locus">ZICARI_087</name>
</gene>
<dbReference type="AlphaFoldDB" id="E0TIS9"/>
<keyword evidence="3 8" id="KW-0028">Amino-acid biosynthesis</keyword>
<dbReference type="CDD" id="cd04724">
    <property type="entry name" value="Tryptophan_synthase_alpha"/>
    <property type="match status" value="1"/>
</dbReference>
<evidence type="ECO:0000256" key="2">
    <source>
        <dbReference type="ARBA" id="ARBA00011270"/>
    </source>
</evidence>
<dbReference type="NCBIfam" id="TIGR00262">
    <property type="entry name" value="trpA"/>
    <property type="match status" value="1"/>
</dbReference>
<comment type="catalytic activity">
    <reaction evidence="7 8">
        <text>(1S,2R)-1-C-(indol-3-yl)glycerol 3-phosphate + L-serine = D-glyceraldehyde 3-phosphate + L-tryptophan + H2O</text>
        <dbReference type="Rhea" id="RHEA:10532"/>
        <dbReference type="ChEBI" id="CHEBI:15377"/>
        <dbReference type="ChEBI" id="CHEBI:33384"/>
        <dbReference type="ChEBI" id="CHEBI:57912"/>
        <dbReference type="ChEBI" id="CHEBI:58866"/>
        <dbReference type="ChEBI" id="CHEBI:59776"/>
        <dbReference type="EC" id="4.2.1.20"/>
    </reaction>
</comment>
<evidence type="ECO:0000256" key="1">
    <source>
        <dbReference type="ARBA" id="ARBA00004733"/>
    </source>
</evidence>
<dbReference type="Gene3D" id="3.20.20.70">
    <property type="entry name" value="Aldolase class I"/>
    <property type="match status" value="1"/>
</dbReference>
<keyword evidence="11" id="KW-1185">Reference proteome</keyword>
<evidence type="ECO:0000256" key="9">
    <source>
        <dbReference type="RuleBase" id="RU003662"/>
    </source>
</evidence>
<dbReference type="HAMAP" id="MF_00131">
    <property type="entry name" value="Trp_synth_alpha"/>
    <property type="match status" value="1"/>
</dbReference>
<keyword evidence="5 8" id="KW-0057">Aromatic amino acid biosynthesis</keyword>
<accession>E0TIS9</accession>
<dbReference type="GO" id="GO:0004834">
    <property type="term" value="F:tryptophan synthase activity"/>
    <property type="evidence" value="ECO:0007669"/>
    <property type="project" value="UniProtKB-UniRule"/>
</dbReference>
<dbReference type="InterPro" id="IPR018204">
    <property type="entry name" value="Trp_synthase_alpha_AS"/>
</dbReference>
<proteinExistence type="inferred from homology"/>
<dbReference type="InterPro" id="IPR013785">
    <property type="entry name" value="Aldolase_TIM"/>
</dbReference>
<keyword evidence="6 8" id="KW-0456">Lyase</keyword>
<feature type="active site" description="Proton acceptor" evidence="8">
    <location>
        <position position="48"/>
    </location>
</feature>
<name>E0TIS9_ZINIC</name>
<reference evidence="10 11" key="1">
    <citation type="journal article" date="2010" name="Genome Biol. Evol.">
        <title>Functional convergence in reduced genomes of bacterial symbionts spanning 200 My of evolution.</title>
        <authorList>
            <person name="McCutcheon J.P."/>
            <person name="Moran N.A."/>
        </authorList>
    </citation>
    <scope>NUCLEOTIDE SEQUENCE [LARGE SCALE GENOMIC DNA]</scope>
    <source>
        <strain evidence="10 11">CARI</strain>
    </source>
</reference>
<feature type="active site" description="Proton acceptor" evidence="8">
    <location>
        <position position="59"/>
    </location>
</feature>
<comment type="similarity">
    <text evidence="8 9">Belongs to the TrpA family.</text>
</comment>
<protein>
    <recommendedName>
        <fullName evidence="8">Tryptophan synthase alpha chain</fullName>
        <ecNumber evidence="8">4.2.1.20</ecNumber>
    </recommendedName>
</protein>
<evidence type="ECO:0000256" key="5">
    <source>
        <dbReference type="ARBA" id="ARBA00023141"/>
    </source>
</evidence>
<evidence type="ECO:0000313" key="10">
    <source>
        <dbReference type="EMBL" id="ADM89706.1"/>
    </source>
</evidence>
<dbReference type="Proteomes" id="UP000001303">
    <property type="component" value="Chromosome"/>
</dbReference>